<gene>
    <name evidence="1" type="ORF">Cgig2_013251</name>
</gene>
<evidence type="ECO:0000313" key="1">
    <source>
        <dbReference type="EMBL" id="KAJ8425524.1"/>
    </source>
</evidence>
<reference evidence="1" key="1">
    <citation type="submission" date="2022-04" db="EMBL/GenBank/DDBJ databases">
        <title>Carnegiea gigantea Genome sequencing and assembly v2.</title>
        <authorList>
            <person name="Copetti D."/>
            <person name="Sanderson M.J."/>
            <person name="Burquez A."/>
            <person name="Wojciechowski M.F."/>
        </authorList>
    </citation>
    <scope>NUCLEOTIDE SEQUENCE</scope>
    <source>
        <strain evidence="1">SGP5-SGP5p</strain>
        <tissue evidence="1">Aerial part</tissue>
    </source>
</reference>
<organism evidence="1 2">
    <name type="scientific">Carnegiea gigantea</name>
    <dbReference type="NCBI Taxonomy" id="171969"/>
    <lineage>
        <taxon>Eukaryota</taxon>
        <taxon>Viridiplantae</taxon>
        <taxon>Streptophyta</taxon>
        <taxon>Embryophyta</taxon>
        <taxon>Tracheophyta</taxon>
        <taxon>Spermatophyta</taxon>
        <taxon>Magnoliopsida</taxon>
        <taxon>eudicotyledons</taxon>
        <taxon>Gunneridae</taxon>
        <taxon>Pentapetalae</taxon>
        <taxon>Caryophyllales</taxon>
        <taxon>Cactineae</taxon>
        <taxon>Cactaceae</taxon>
        <taxon>Cactoideae</taxon>
        <taxon>Echinocereeae</taxon>
        <taxon>Carnegiea</taxon>
    </lineage>
</organism>
<evidence type="ECO:0000313" key="2">
    <source>
        <dbReference type="Proteomes" id="UP001153076"/>
    </source>
</evidence>
<comment type="caution">
    <text evidence="1">The sequence shown here is derived from an EMBL/GenBank/DDBJ whole genome shotgun (WGS) entry which is preliminary data.</text>
</comment>
<sequence length="226" mass="25113">MGLEEVRRKVSEITGNDLTVQKLWYNLKYDRGMVMELEGDGDVRMFLNGNDEHGYLYVGKSDGLKRRTQKAMRSCDHGVVCERSGRDMDDMVREGRKGVGVKRWVTVSESGGCIDDHPQTRLKVGGEIIELSGDDEISVASEDVGNDKAVAEGGGKGSKAKTNLWVYNYVDPIYKTTTQEIIYNQLVHQMEAHDMGTVDAKAGRVVGGDGLDTDYDRCILTPTNER</sequence>
<dbReference type="AlphaFoldDB" id="A0A9Q1JJL9"/>
<proteinExistence type="predicted"/>
<dbReference type="OrthoDB" id="1741631at2759"/>
<keyword evidence="2" id="KW-1185">Reference proteome</keyword>
<dbReference type="EMBL" id="JAKOGI010001457">
    <property type="protein sequence ID" value="KAJ8425524.1"/>
    <property type="molecule type" value="Genomic_DNA"/>
</dbReference>
<protein>
    <submittedName>
        <fullName evidence="1">Uncharacterized protein</fullName>
    </submittedName>
</protein>
<name>A0A9Q1JJL9_9CARY</name>
<accession>A0A9Q1JJL9</accession>
<dbReference type="Proteomes" id="UP001153076">
    <property type="component" value="Unassembled WGS sequence"/>
</dbReference>